<evidence type="ECO:0000313" key="1">
    <source>
        <dbReference type="Proteomes" id="UP000189701"/>
    </source>
</evidence>
<sequence length="315" mass="36532">MDPLKYIFQKLMPTRKLEKWQILLSEFNIIYVTQKAVKGQVSADYLAENLVDGEYEPLKMYFPDEEVLFVGEDITEAYDGCRMFFDGAANFKEVGIEVVLVSEIGQHYPVSAKIRFPCTNNMAEYESILPYLFCVQELIKRFTKIEFKHVLRIQNEFVDALATLSSMIQHPHKNFIDPIPIGIHKYLAYCAHVEEESDGNLWFHDIKEYLSKGDYPKHVTHTQKRTLRRTTPYLFVYGMEVVIPAELEIPSLRIIQETELGDTEWVQSRYKQLDLIDRKRMNVVCYGQLYFQQKGQAKAIHTGAIGAKVDLPTLG</sequence>
<dbReference type="AlphaFoldDB" id="A0A1U7YY02"/>
<dbReference type="PANTHER" id="PTHR48475:SF1">
    <property type="entry name" value="RNASE H TYPE-1 DOMAIN-CONTAINING PROTEIN"/>
    <property type="match status" value="1"/>
</dbReference>
<dbReference type="RefSeq" id="XP_009803610.1">
    <property type="nucleotide sequence ID" value="XM_009805308.1"/>
</dbReference>
<dbReference type="GeneID" id="104248952"/>
<name>A0A1U7YY02_NICSY</name>
<accession>A0A1U7YY02</accession>
<organism evidence="1 2">
    <name type="scientific">Nicotiana sylvestris</name>
    <name type="common">Wood tobacco</name>
    <name type="synonym">South American tobacco</name>
    <dbReference type="NCBI Taxonomy" id="4096"/>
    <lineage>
        <taxon>Eukaryota</taxon>
        <taxon>Viridiplantae</taxon>
        <taxon>Streptophyta</taxon>
        <taxon>Embryophyta</taxon>
        <taxon>Tracheophyta</taxon>
        <taxon>Spermatophyta</taxon>
        <taxon>Magnoliopsida</taxon>
        <taxon>eudicotyledons</taxon>
        <taxon>Gunneridae</taxon>
        <taxon>Pentapetalae</taxon>
        <taxon>asterids</taxon>
        <taxon>lamiids</taxon>
        <taxon>Solanales</taxon>
        <taxon>Solanaceae</taxon>
        <taxon>Nicotianoideae</taxon>
        <taxon>Nicotianeae</taxon>
        <taxon>Nicotiana</taxon>
    </lineage>
</organism>
<dbReference type="OrthoDB" id="1267826at2759"/>
<proteinExistence type="predicted"/>
<reference evidence="1" key="1">
    <citation type="journal article" date="2013" name="Genome Biol.">
        <title>Reference genomes and transcriptomes of Nicotiana sylvestris and Nicotiana tomentosiformis.</title>
        <authorList>
            <person name="Sierro N."/>
            <person name="Battey J.N."/>
            <person name="Ouadi S."/>
            <person name="Bovet L."/>
            <person name="Goepfert S."/>
            <person name="Bakaher N."/>
            <person name="Peitsch M.C."/>
            <person name="Ivanov N.V."/>
        </authorList>
    </citation>
    <scope>NUCLEOTIDE SEQUENCE [LARGE SCALE GENOMIC DNA]</scope>
</reference>
<dbReference type="Proteomes" id="UP000189701">
    <property type="component" value="Unplaced"/>
</dbReference>
<protein>
    <submittedName>
        <fullName evidence="2">Uncharacterized protein LOC104248952</fullName>
    </submittedName>
</protein>
<dbReference type="KEGG" id="nsy:104248952"/>
<gene>
    <name evidence="2" type="primary">LOC104248952</name>
</gene>
<reference evidence="2" key="2">
    <citation type="submission" date="2025-08" db="UniProtKB">
        <authorList>
            <consortium name="RefSeq"/>
        </authorList>
    </citation>
    <scope>IDENTIFICATION</scope>
    <source>
        <tissue evidence="2">Leaf</tissue>
    </source>
</reference>
<dbReference type="eggNOG" id="KOG0017">
    <property type="taxonomic scope" value="Eukaryota"/>
</dbReference>
<evidence type="ECO:0000313" key="2">
    <source>
        <dbReference type="RefSeq" id="XP_009803610.1"/>
    </source>
</evidence>
<dbReference type="PANTHER" id="PTHR48475">
    <property type="entry name" value="RIBONUCLEASE H"/>
    <property type="match status" value="1"/>
</dbReference>
<keyword evidence="1" id="KW-1185">Reference proteome</keyword>